<comment type="cofactor">
    <cofactor evidence="2">
        <name>Zn(2+)</name>
        <dbReference type="ChEBI" id="CHEBI:29105"/>
    </cofactor>
</comment>
<feature type="domain" description="Peptidase M1 alanyl aminopeptidase Ig-like fold" evidence="14">
    <location>
        <begin position="451"/>
        <end position="544"/>
    </location>
</feature>
<comment type="similarity">
    <text evidence="3">Belongs to the peptidase M1 family.</text>
</comment>
<dbReference type="Gene3D" id="2.60.40.1840">
    <property type="match status" value="1"/>
</dbReference>
<evidence type="ECO:0000256" key="11">
    <source>
        <dbReference type="ARBA" id="ARBA00023049"/>
    </source>
</evidence>
<feature type="domain" description="Peptidase M1 membrane alanine aminopeptidase" evidence="13">
    <location>
        <begin position="232"/>
        <end position="446"/>
    </location>
</feature>
<accession>A0ABW4R612</accession>
<dbReference type="Gene3D" id="3.30.2010.30">
    <property type="match status" value="1"/>
</dbReference>
<evidence type="ECO:0000256" key="5">
    <source>
        <dbReference type="ARBA" id="ARBA00015611"/>
    </source>
</evidence>
<evidence type="ECO:0000256" key="3">
    <source>
        <dbReference type="ARBA" id="ARBA00010136"/>
    </source>
</evidence>
<evidence type="ECO:0000259" key="16">
    <source>
        <dbReference type="Pfam" id="PF17900"/>
    </source>
</evidence>
<keyword evidence="18" id="KW-1185">Reference proteome</keyword>
<evidence type="ECO:0000256" key="2">
    <source>
        <dbReference type="ARBA" id="ARBA00001947"/>
    </source>
</evidence>
<evidence type="ECO:0000313" key="17">
    <source>
        <dbReference type="EMBL" id="MFD1881507.1"/>
    </source>
</evidence>
<dbReference type="InterPro" id="IPR027268">
    <property type="entry name" value="Peptidase_M4/M1_CTD_sf"/>
</dbReference>
<name>A0ABW4R612_9RHOB</name>
<dbReference type="EMBL" id="JBHUEN010000020">
    <property type="protein sequence ID" value="MFD1881507.1"/>
    <property type="molecule type" value="Genomic_DNA"/>
</dbReference>
<evidence type="ECO:0000259" key="13">
    <source>
        <dbReference type="Pfam" id="PF01433"/>
    </source>
</evidence>
<dbReference type="SUPFAM" id="SSF63737">
    <property type="entry name" value="Leukotriene A4 hydrolase N-terminal domain"/>
    <property type="match status" value="1"/>
</dbReference>
<dbReference type="Gene3D" id="1.25.50.10">
    <property type="entry name" value="Peptidase M1, alanyl aminopeptidase, C-terminal domain"/>
    <property type="match status" value="1"/>
</dbReference>
<evidence type="ECO:0000259" key="14">
    <source>
        <dbReference type="Pfam" id="PF11940"/>
    </source>
</evidence>
<dbReference type="NCBIfam" id="TIGR02414">
    <property type="entry name" value="pepN_proteo"/>
    <property type="match status" value="1"/>
</dbReference>
<evidence type="ECO:0000256" key="6">
    <source>
        <dbReference type="ARBA" id="ARBA00022438"/>
    </source>
</evidence>
<keyword evidence="11" id="KW-0482">Metalloprotease</keyword>
<dbReference type="SUPFAM" id="SSF55486">
    <property type="entry name" value="Metalloproteases ('zincins'), catalytic domain"/>
    <property type="match status" value="1"/>
</dbReference>
<dbReference type="PANTHER" id="PTHR46322:SF1">
    <property type="entry name" value="PUROMYCIN-SENSITIVE AMINOPEPTIDASE"/>
    <property type="match status" value="1"/>
</dbReference>
<proteinExistence type="inferred from homology"/>
<dbReference type="InterPro" id="IPR001930">
    <property type="entry name" value="Peptidase_M1"/>
</dbReference>
<evidence type="ECO:0000313" key="18">
    <source>
        <dbReference type="Proteomes" id="UP001597213"/>
    </source>
</evidence>
<keyword evidence="8" id="KW-0479">Metal-binding</keyword>
<comment type="catalytic activity">
    <reaction evidence="1">
        <text>Release of an N-terminal amino acid, Xaa-|-Yaa- from a peptide, amide or arylamide. Xaa is preferably Ala, but may be most amino acids including Pro (slow action). When a terminal hydrophobic residue is followed by a prolyl residue, the two may be released as an intact Xaa-Pro dipeptide.</text>
        <dbReference type="EC" id="3.4.11.2"/>
    </reaction>
</comment>
<dbReference type="InterPro" id="IPR045357">
    <property type="entry name" value="Aminopeptidase_N-like_N"/>
</dbReference>
<organism evidence="17 18">
    <name type="scientific">Paracoccus pacificus</name>
    <dbReference type="NCBI Taxonomy" id="1463598"/>
    <lineage>
        <taxon>Bacteria</taxon>
        <taxon>Pseudomonadati</taxon>
        <taxon>Pseudomonadota</taxon>
        <taxon>Alphaproteobacteria</taxon>
        <taxon>Rhodobacterales</taxon>
        <taxon>Paracoccaceae</taxon>
        <taxon>Paracoccus</taxon>
    </lineage>
</organism>
<reference evidence="18" key="1">
    <citation type="journal article" date="2019" name="Int. J. Syst. Evol. Microbiol.">
        <title>The Global Catalogue of Microorganisms (GCM) 10K type strain sequencing project: providing services to taxonomists for standard genome sequencing and annotation.</title>
        <authorList>
            <consortium name="The Broad Institute Genomics Platform"/>
            <consortium name="The Broad Institute Genome Sequencing Center for Infectious Disease"/>
            <person name="Wu L."/>
            <person name="Ma J."/>
        </authorList>
    </citation>
    <scope>NUCLEOTIDE SEQUENCE [LARGE SCALE GENOMIC DNA]</scope>
    <source>
        <strain evidence="18">CCUG 56029</strain>
    </source>
</reference>
<dbReference type="Pfam" id="PF11940">
    <property type="entry name" value="DUF3458"/>
    <property type="match status" value="1"/>
</dbReference>
<keyword evidence="9 17" id="KW-0378">Hydrolase</keyword>
<dbReference type="InterPro" id="IPR042097">
    <property type="entry name" value="Aminopeptidase_N-like_N_sf"/>
</dbReference>
<dbReference type="Pfam" id="PF17900">
    <property type="entry name" value="Peptidase_M1_N"/>
    <property type="match status" value="1"/>
</dbReference>
<evidence type="ECO:0000256" key="12">
    <source>
        <dbReference type="NCBIfam" id="TIGR02414"/>
    </source>
</evidence>
<feature type="domain" description="Peptidase M1 alanyl aminopeptidase C-terminal" evidence="15">
    <location>
        <begin position="550"/>
        <end position="863"/>
    </location>
</feature>
<keyword evidence="10" id="KW-0862">Zinc</keyword>
<evidence type="ECO:0000256" key="8">
    <source>
        <dbReference type="ARBA" id="ARBA00022723"/>
    </source>
</evidence>
<evidence type="ECO:0000256" key="7">
    <source>
        <dbReference type="ARBA" id="ARBA00022670"/>
    </source>
</evidence>
<dbReference type="InterPro" id="IPR035414">
    <property type="entry name" value="Peptidase_M1_pepN_Ig-like"/>
</dbReference>
<dbReference type="Pfam" id="PF01433">
    <property type="entry name" value="Peptidase_M1"/>
    <property type="match status" value="1"/>
</dbReference>
<dbReference type="Gene3D" id="1.10.390.10">
    <property type="entry name" value="Neutral Protease Domain 2"/>
    <property type="match status" value="1"/>
</dbReference>
<dbReference type="RefSeq" id="WP_379141432.1">
    <property type="nucleotide sequence ID" value="NZ_JBHUEN010000020.1"/>
</dbReference>
<evidence type="ECO:0000259" key="15">
    <source>
        <dbReference type="Pfam" id="PF17432"/>
    </source>
</evidence>
<dbReference type="Gene3D" id="2.60.40.1730">
    <property type="entry name" value="tricorn interacting facor f3 domain"/>
    <property type="match status" value="1"/>
</dbReference>
<dbReference type="Pfam" id="PF17432">
    <property type="entry name" value="DUF3458_C"/>
    <property type="match status" value="1"/>
</dbReference>
<gene>
    <name evidence="17" type="primary">pepN</name>
    <name evidence="17" type="ORF">ACFSCT_07230</name>
</gene>
<dbReference type="Proteomes" id="UP001597213">
    <property type="component" value="Unassembled WGS sequence"/>
</dbReference>
<sequence>MPTQKTRQEHTETRLADWRPYPWKLDSTRLAFTIAPQATTVESTLVFGPGENGPGAEGPADLVLDGAGLNTLALTIDGQTIDETHVSRGEETLTIAAAALPPGGFTFAARVQIDPAANTALEGLYLSGGIYCTQCEAQGFRHITWYPDRPDVMAPFRVRITADQPVILSNGNPVGQGEGWAEWDDPWPKPAYLFALVAGDLRAVSGAFTTMSGRKVALNVWVRPGDEDRAGFALEALKKSMRWDEQVYGREYDLDVFNIVAVDDFNMGAMENKGLNIFNSKLVLASPETATDTDYERIEAVIAHEYFHNWTGNRITCRDWFQLCLKEGLTVFRDQQFTSDMRSAPVKRIEDVLNLRGRQFREDQGPLAHPPRPDHYQEINNFYTATVYEKGAEVIGMLKRLVGDDGYAKALDLYFQRHDGHAATIEDWLKVFEDATGRDLSQFKRWYVDAGTPRLTMTEAWDGDAGRLTLRFTQTTPPTPGQPDKPPRVIPIAVGLISPNGDEVLPTQVLEMTGASQDFTFDGLAARPVVSVLRGFSAPVMLERPIDAATQAFLLAHDTDPFTRWEAGRALARDSIIAMSQGGKPSAEYIPAVGRLLADTAADPAFRALALRLPSEEEIATAINAAGDVPDPDRIHAAREALARDIATTHRAALEATYDAMAVPGPYAPDAGPAGQRALRLAALGLLNRIDGGARAAALWESAGNMTEKQGALMALIEADRAGDALAQMEAQFGANRLVMDKWFMVQPLAASPDRAPEIAAALAERPDFDWKNPNRFRALLGGLAANHAGFHRADGAGYRFYTDWLLRLDPVNPQTTARLCSAFETFRRYDPARQALVRAELQRLAEQPGLSRNTAEMVGRILGYDA</sequence>
<dbReference type="GO" id="GO:0016285">
    <property type="term" value="F:alanyl aminopeptidase activity"/>
    <property type="evidence" value="ECO:0007669"/>
    <property type="project" value="UniProtKB-EC"/>
</dbReference>
<dbReference type="CDD" id="cd09600">
    <property type="entry name" value="M1_APN"/>
    <property type="match status" value="1"/>
</dbReference>
<comment type="caution">
    <text evidence="17">The sequence shown here is derived from an EMBL/GenBank/DDBJ whole genome shotgun (WGS) entry which is preliminary data.</text>
</comment>
<keyword evidence="6 17" id="KW-0031">Aminopeptidase</keyword>
<dbReference type="InterPro" id="IPR014782">
    <property type="entry name" value="Peptidase_M1_dom"/>
</dbReference>
<dbReference type="InterPro" id="IPR038438">
    <property type="entry name" value="PepN_Ig-like_sf"/>
</dbReference>
<dbReference type="PANTHER" id="PTHR46322">
    <property type="entry name" value="PUROMYCIN-SENSITIVE AMINOPEPTIDASE"/>
    <property type="match status" value="1"/>
</dbReference>
<dbReference type="EC" id="3.4.11.2" evidence="4 12"/>
<evidence type="ECO:0000256" key="4">
    <source>
        <dbReference type="ARBA" id="ARBA00012564"/>
    </source>
</evidence>
<feature type="domain" description="Aminopeptidase N-like N-terminal" evidence="16">
    <location>
        <begin position="74"/>
        <end position="193"/>
    </location>
</feature>
<dbReference type="InterPro" id="IPR012779">
    <property type="entry name" value="Peptidase_M1_pepN"/>
</dbReference>
<dbReference type="PRINTS" id="PR00756">
    <property type="entry name" value="ALADIPTASE"/>
</dbReference>
<evidence type="ECO:0000256" key="1">
    <source>
        <dbReference type="ARBA" id="ARBA00000098"/>
    </source>
</evidence>
<dbReference type="InterPro" id="IPR037144">
    <property type="entry name" value="Peptidase_M1_pepN_C_sf"/>
</dbReference>
<protein>
    <recommendedName>
        <fullName evidence="5 12">Aminopeptidase N</fullName>
        <ecNumber evidence="4 12">3.4.11.2</ecNumber>
    </recommendedName>
</protein>
<keyword evidence="7" id="KW-0645">Protease</keyword>
<dbReference type="InterPro" id="IPR024601">
    <property type="entry name" value="Peptidase_M1_pepN_C"/>
</dbReference>
<evidence type="ECO:0000256" key="10">
    <source>
        <dbReference type="ARBA" id="ARBA00022833"/>
    </source>
</evidence>
<evidence type="ECO:0000256" key="9">
    <source>
        <dbReference type="ARBA" id="ARBA00022801"/>
    </source>
</evidence>